<dbReference type="PROSITE" id="PS51257">
    <property type="entry name" value="PROKAR_LIPOPROTEIN"/>
    <property type="match status" value="1"/>
</dbReference>
<evidence type="ECO:0000256" key="1">
    <source>
        <dbReference type="ARBA" id="ARBA00006484"/>
    </source>
</evidence>
<keyword evidence="2" id="KW-0560">Oxidoreductase</keyword>
<evidence type="ECO:0000256" key="2">
    <source>
        <dbReference type="ARBA" id="ARBA00023002"/>
    </source>
</evidence>
<accession>A0A4R7I1T7</accession>
<proteinExistence type="inferred from homology"/>
<gene>
    <name evidence="4" type="ORF">BDK89_2437</name>
</gene>
<dbReference type="PANTHER" id="PTHR43391:SF26">
    <property type="entry name" value="BLL7251 PROTEIN"/>
    <property type="match status" value="1"/>
</dbReference>
<comment type="caution">
    <text evidence="4">The sequence shown here is derived from an EMBL/GenBank/DDBJ whole genome shotgun (WGS) entry which is preliminary data.</text>
</comment>
<sequence>MELGSGKVAVVTGAGSGIGLALANGFASAGCSVVLADVQDDALAAAADEVGAHGVETLALKVDVSKREEVEGLAATTVDRFGGVHVLCNNAGVVGAGDPWLGPIEGWEWVMGVNFWGVVHGIRAFLPHLVMSGGGHIVNTASMAGLYPGLAGPYDASKHAVVAVSENLYNSMQAAQMPVGVSCLCPGWVKTGIVDSDRNWPAELGELPPRDIAQEIQIGHVRRAIDEGMQPSAVASLVLDAVRDDRYWVIPHGDWLEIALERWHRVAERQNPEPPEEFPGMPPRSEMIAQMMEAMAQAMGDGAG</sequence>
<organism evidence="4 5">
    <name type="scientific">Ilumatobacter fluminis</name>
    <dbReference type="NCBI Taxonomy" id="467091"/>
    <lineage>
        <taxon>Bacteria</taxon>
        <taxon>Bacillati</taxon>
        <taxon>Actinomycetota</taxon>
        <taxon>Acidimicrobiia</taxon>
        <taxon>Acidimicrobiales</taxon>
        <taxon>Ilumatobacteraceae</taxon>
        <taxon>Ilumatobacter</taxon>
    </lineage>
</organism>
<dbReference type="SUPFAM" id="SSF51735">
    <property type="entry name" value="NAD(P)-binding Rossmann-fold domains"/>
    <property type="match status" value="1"/>
</dbReference>
<dbReference type="AlphaFoldDB" id="A0A4R7I1T7"/>
<dbReference type="FunFam" id="3.40.50.720:FF:000084">
    <property type="entry name" value="Short-chain dehydrogenase reductase"/>
    <property type="match status" value="1"/>
</dbReference>
<protein>
    <submittedName>
        <fullName evidence="4">NADP-dependent 3-hydroxy acid dehydrogenase YdfG</fullName>
    </submittedName>
</protein>
<evidence type="ECO:0000313" key="5">
    <source>
        <dbReference type="Proteomes" id="UP000294558"/>
    </source>
</evidence>
<dbReference type="PRINTS" id="PR00081">
    <property type="entry name" value="GDHRDH"/>
</dbReference>
<evidence type="ECO:0000256" key="3">
    <source>
        <dbReference type="RuleBase" id="RU000363"/>
    </source>
</evidence>
<reference evidence="4 5" key="1">
    <citation type="submission" date="2019-03" db="EMBL/GenBank/DDBJ databases">
        <title>Sequencing the genomes of 1000 actinobacteria strains.</title>
        <authorList>
            <person name="Klenk H.-P."/>
        </authorList>
    </citation>
    <scope>NUCLEOTIDE SEQUENCE [LARGE SCALE GENOMIC DNA]</scope>
    <source>
        <strain evidence="4 5">DSM 18936</strain>
    </source>
</reference>
<dbReference type="Gene3D" id="3.40.50.720">
    <property type="entry name" value="NAD(P)-binding Rossmann-like Domain"/>
    <property type="match status" value="1"/>
</dbReference>
<dbReference type="GO" id="GO:0016491">
    <property type="term" value="F:oxidoreductase activity"/>
    <property type="evidence" value="ECO:0007669"/>
    <property type="project" value="UniProtKB-KW"/>
</dbReference>
<dbReference type="EMBL" id="SOAU01000001">
    <property type="protein sequence ID" value="TDT16839.1"/>
    <property type="molecule type" value="Genomic_DNA"/>
</dbReference>
<dbReference type="CDD" id="cd05233">
    <property type="entry name" value="SDR_c"/>
    <property type="match status" value="1"/>
</dbReference>
<keyword evidence="5" id="KW-1185">Reference proteome</keyword>
<dbReference type="RefSeq" id="WP_133869175.1">
    <property type="nucleotide sequence ID" value="NZ_SOAU01000001.1"/>
</dbReference>
<comment type="similarity">
    <text evidence="1 3">Belongs to the short-chain dehydrogenases/reductases (SDR) family.</text>
</comment>
<dbReference type="PANTHER" id="PTHR43391">
    <property type="entry name" value="RETINOL DEHYDROGENASE-RELATED"/>
    <property type="match status" value="1"/>
</dbReference>
<dbReference type="OrthoDB" id="517007at2"/>
<dbReference type="Proteomes" id="UP000294558">
    <property type="component" value="Unassembled WGS sequence"/>
</dbReference>
<dbReference type="PRINTS" id="PR00080">
    <property type="entry name" value="SDRFAMILY"/>
</dbReference>
<dbReference type="InterPro" id="IPR002347">
    <property type="entry name" value="SDR_fam"/>
</dbReference>
<name>A0A4R7I1T7_9ACTN</name>
<evidence type="ECO:0000313" key="4">
    <source>
        <dbReference type="EMBL" id="TDT16839.1"/>
    </source>
</evidence>
<dbReference type="Pfam" id="PF00106">
    <property type="entry name" value="adh_short"/>
    <property type="match status" value="1"/>
</dbReference>
<dbReference type="InterPro" id="IPR036291">
    <property type="entry name" value="NAD(P)-bd_dom_sf"/>
</dbReference>